<accession>M1PRR6</accession>
<dbReference type="CDD" id="cd00165">
    <property type="entry name" value="S4"/>
    <property type="match status" value="1"/>
</dbReference>
<dbReference type="InterPro" id="IPR050188">
    <property type="entry name" value="RluA_PseudoU_synthase"/>
</dbReference>
<keyword evidence="8" id="KW-1185">Reference proteome</keyword>
<dbReference type="SMART" id="SM00363">
    <property type="entry name" value="S4"/>
    <property type="match status" value="1"/>
</dbReference>
<keyword evidence="4" id="KW-0694">RNA-binding</keyword>
<feature type="domain" description="RNA-binding S4" evidence="6">
    <location>
        <begin position="29"/>
        <end position="93"/>
    </location>
</feature>
<dbReference type="GO" id="GO:0003723">
    <property type="term" value="F:RNA binding"/>
    <property type="evidence" value="ECO:0007669"/>
    <property type="project" value="UniProtKB-KW"/>
</dbReference>
<dbReference type="SUPFAM" id="SSF55174">
    <property type="entry name" value="Alpha-L RNA-binding motif"/>
    <property type="match status" value="1"/>
</dbReference>
<feature type="active site" evidence="3">
    <location>
        <position position="152"/>
    </location>
</feature>
<dbReference type="RefSeq" id="WP_015404722.1">
    <property type="nucleotide sequence ID" value="NC_020304.1"/>
</dbReference>
<dbReference type="InterPro" id="IPR036986">
    <property type="entry name" value="S4_RNA-bd_sf"/>
</dbReference>
<dbReference type="InterPro" id="IPR002942">
    <property type="entry name" value="S4_RNA-bd"/>
</dbReference>
<dbReference type="AlphaFoldDB" id="M1PRR6"/>
<dbReference type="InterPro" id="IPR006224">
    <property type="entry name" value="PsdUridine_synth_RluA-like_CS"/>
</dbReference>
<evidence type="ECO:0000256" key="4">
    <source>
        <dbReference type="PROSITE-ProRule" id="PRU00182"/>
    </source>
</evidence>
<dbReference type="EMBL" id="CP003985">
    <property type="protein sequence ID" value="AGF79036.1"/>
    <property type="molecule type" value="Genomic_DNA"/>
</dbReference>
<dbReference type="OrthoDB" id="128480at2"/>
<dbReference type="Gene3D" id="3.30.2350.10">
    <property type="entry name" value="Pseudouridine synthase"/>
    <property type="match status" value="1"/>
</dbReference>
<dbReference type="GO" id="GO:0000455">
    <property type="term" value="P:enzyme-directed rRNA pseudouridine synthesis"/>
    <property type="evidence" value="ECO:0007669"/>
    <property type="project" value="UniProtKB-ARBA"/>
</dbReference>
<dbReference type="InterPro" id="IPR006145">
    <property type="entry name" value="PsdUridine_synth_RsuA/RluA"/>
</dbReference>
<dbReference type="HOGENOM" id="CLU_016902_4_4_7"/>
<comment type="similarity">
    <text evidence="1 5">Belongs to the pseudouridine synthase RluA family.</text>
</comment>
<evidence type="ECO:0000256" key="5">
    <source>
        <dbReference type="RuleBase" id="RU362028"/>
    </source>
</evidence>
<dbReference type="EC" id="5.4.99.-" evidence="5"/>
<reference evidence="8" key="1">
    <citation type="journal article" date="2013" name="Stand. Genomic Sci.">
        <title>Complete genome sequence of Desulfocapsa sulfexigens, a marine deltaproteobacterium specialized in disproportionating inorganic sulfur compounds.</title>
        <authorList>
            <person name="Finster K.W."/>
            <person name="Kjeldsen K.U."/>
            <person name="Kube M."/>
            <person name="Reinhardt R."/>
            <person name="Mussmann M."/>
            <person name="Amann R."/>
            <person name="Schreiber L."/>
        </authorList>
    </citation>
    <scope>NUCLEOTIDE SEQUENCE [LARGE SCALE GENOMIC DNA]</scope>
    <source>
        <strain evidence="8">DSM 10523 / SB164P1</strain>
    </source>
</reference>
<evidence type="ECO:0000313" key="7">
    <source>
        <dbReference type="EMBL" id="AGF79036.1"/>
    </source>
</evidence>
<comment type="function">
    <text evidence="5">Responsible for synthesis of pseudouridine from uracil.</text>
</comment>
<dbReference type="PROSITE" id="PS01129">
    <property type="entry name" value="PSI_RLU"/>
    <property type="match status" value="1"/>
</dbReference>
<protein>
    <recommendedName>
        <fullName evidence="5">Pseudouridine synthase</fullName>
        <ecNumber evidence="5">5.4.99.-</ecNumber>
    </recommendedName>
</protein>
<dbReference type="SUPFAM" id="SSF55120">
    <property type="entry name" value="Pseudouridine synthase"/>
    <property type="match status" value="1"/>
</dbReference>
<dbReference type="KEGG" id="dsf:UWK_02500"/>
<organism evidence="7 8">
    <name type="scientific">Desulfocapsa sulfexigens (strain DSM 10523 / SB164P1)</name>
    <dbReference type="NCBI Taxonomy" id="1167006"/>
    <lineage>
        <taxon>Bacteria</taxon>
        <taxon>Pseudomonadati</taxon>
        <taxon>Thermodesulfobacteriota</taxon>
        <taxon>Desulfobulbia</taxon>
        <taxon>Desulfobulbales</taxon>
        <taxon>Desulfocapsaceae</taxon>
        <taxon>Desulfocapsa</taxon>
    </lineage>
</organism>
<dbReference type="PATRIC" id="fig|1167006.5.peg.2712"/>
<evidence type="ECO:0000256" key="2">
    <source>
        <dbReference type="ARBA" id="ARBA00023235"/>
    </source>
</evidence>
<keyword evidence="2 5" id="KW-0413">Isomerase</keyword>
<dbReference type="GO" id="GO:0120159">
    <property type="term" value="F:rRNA pseudouridine synthase activity"/>
    <property type="evidence" value="ECO:0007669"/>
    <property type="project" value="UniProtKB-ARBA"/>
</dbReference>
<evidence type="ECO:0000259" key="6">
    <source>
        <dbReference type="SMART" id="SM00363"/>
    </source>
</evidence>
<dbReference type="Pfam" id="PF00849">
    <property type="entry name" value="PseudoU_synth_2"/>
    <property type="match status" value="1"/>
</dbReference>
<evidence type="ECO:0000256" key="1">
    <source>
        <dbReference type="ARBA" id="ARBA00010876"/>
    </source>
</evidence>
<dbReference type="Gene3D" id="3.10.290.10">
    <property type="entry name" value="RNA-binding S4 domain"/>
    <property type="match status" value="1"/>
</dbReference>
<proteinExistence type="inferred from homology"/>
<name>M1PRR6_DESSD</name>
<gene>
    <name evidence="7" type="ordered locus">UWK_02500</name>
</gene>
<dbReference type="InterPro" id="IPR020103">
    <property type="entry name" value="PsdUridine_synth_cat_dom_sf"/>
</dbReference>
<evidence type="ECO:0000313" key="8">
    <source>
        <dbReference type="Proteomes" id="UP000011721"/>
    </source>
</evidence>
<dbReference type="NCBIfam" id="TIGR00005">
    <property type="entry name" value="rluA_subfam"/>
    <property type="match status" value="1"/>
</dbReference>
<dbReference type="InterPro" id="IPR006225">
    <property type="entry name" value="PsdUridine_synth_RluC/D"/>
</dbReference>
<dbReference type="PANTHER" id="PTHR21600">
    <property type="entry name" value="MITOCHONDRIAL RNA PSEUDOURIDINE SYNTHASE"/>
    <property type="match status" value="1"/>
</dbReference>
<evidence type="ECO:0000256" key="3">
    <source>
        <dbReference type="PIRSR" id="PIRSR606225-1"/>
    </source>
</evidence>
<comment type="catalytic activity">
    <reaction evidence="5">
        <text>a uridine in RNA = a pseudouridine in RNA</text>
        <dbReference type="Rhea" id="RHEA:48348"/>
        <dbReference type="Rhea" id="RHEA-COMP:12068"/>
        <dbReference type="Rhea" id="RHEA-COMP:12069"/>
        <dbReference type="ChEBI" id="CHEBI:65314"/>
        <dbReference type="ChEBI" id="CHEBI:65315"/>
    </reaction>
</comment>
<dbReference type="CDD" id="cd02869">
    <property type="entry name" value="PseudoU_synth_RluA_like"/>
    <property type="match status" value="1"/>
</dbReference>
<dbReference type="eggNOG" id="COG0564">
    <property type="taxonomic scope" value="Bacteria"/>
</dbReference>
<dbReference type="PROSITE" id="PS50889">
    <property type="entry name" value="S4"/>
    <property type="match status" value="1"/>
</dbReference>
<dbReference type="PANTHER" id="PTHR21600:SF44">
    <property type="entry name" value="RIBOSOMAL LARGE SUBUNIT PSEUDOURIDINE SYNTHASE D"/>
    <property type="match status" value="1"/>
</dbReference>
<sequence>MTFQTIDNSRPAGSAGAIDLQVSAEFAGYRFDHFLVQLIPEASRNNLNQAIRLGLLLVDGKNKKSSYKLKVGEQISGSLFEAEPLTLAPQNIPFDLLYEDDSLLIVSKPPGIVVHPAVGNPDGTLVNGLLYHCQEIADVGDTIRPGIVHRLDKDTSGIMVVAKTAQCHRLLGEAFKERTVEKKYLALVFGVLSQRSGRIVAPIARHPLQRQKMAVCEEGRGRYAASSWRVLEEYSEGCSLVQVLIETGRTHQIRVHMASLGHPVAGDSLYGRARNTRQYPRQMLHAHSLSLVHPISGVPLSFTAPLWPDFLEIVEQLRGHAHEILGMIS</sequence>
<dbReference type="Proteomes" id="UP000011721">
    <property type="component" value="Chromosome"/>
</dbReference>
<dbReference type="STRING" id="1167006.UWK_02500"/>